<dbReference type="GO" id="GO:0006886">
    <property type="term" value="P:intracellular protein transport"/>
    <property type="evidence" value="ECO:0007669"/>
    <property type="project" value="InterPro"/>
</dbReference>
<dbReference type="Gene3D" id="1.10.3060.10">
    <property type="entry name" value="Helical scaffold and wing domains of SecA"/>
    <property type="match status" value="1"/>
</dbReference>
<dbReference type="InterPro" id="IPR011115">
    <property type="entry name" value="SecA_DEAD"/>
</dbReference>
<evidence type="ECO:0000256" key="3">
    <source>
        <dbReference type="ARBA" id="ARBA00022448"/>
    </source>
</evidence>
<dbReference type="AlphaFoldDB" id="A0A7S2CRF3"/>
<keyword evidence="5" id="KW-0067">ATP-binding</keyword>
<sequence length="623" mass="67442">MNAIKAKALFEADVQYIVKGNEVAIVDTFTGRVMEGRRYSDGLHQSIEAKEGIVVGTESQVIATVTYQSLFRTFSKLCGMTGTAMSDAKEFRKVYGLPVTSIPTALPVARRDYPDVVFKTKEAKVNAMLNEVARVHEAGRPVLIGTTSVQDSEEIAGALSDRGILARVLNAKPENCDREGEVISQAGRIGAVTVATNMAGRGTDILLGGSAAVMAKLRIRDGLVSAGCVDESAEGTEGIEGSAAMKVSLMDDSFFPAPLSPNAEGGIATAAAALLSDGSDGGDGPLPLLELEELVSIAAEKAPISDPAVLAIRAAYNTIKAEFAAVVDPEKEAVRKLGGLYVVGTERHESSRIDDQLRGRSGRQGDPGASRFFLSLDDKTLRTFGADRLKSIMDSFRVSDDMPLEAKMVTDAIDKVQNKVEEYYSEIREQVFTFDEVLSTQRDNIYTRRVNLLAASDDDILSTFKTYSQETLADIVPNYITAEGAVNGTGLQAKVQQYFPNSAVDAAAMDNMKRPEVEAYLDAAVLKAVDEKMTAVDAWRPGQFARVAKYLSLVQIDNNWSDHLKNMNFLKESVILRKYQGRDVLQEYVTEGVGMFETFLANSRRSTVFSLMAYTTPPSGSSS</sequence>
<dbReference type="GO" id="GO:0006605">
    <property type="term" value="P:protein targeting"/>
    <property type="evidence" value="ECO:0007669"/>
    <property type="project" value="InterPro"/>
</dbReference>
<name>A0A7S2CRF3_9STRA</name>
<reference evidence="11" key="1">
    <citation type="submission" date="2021-01" db="EMBL/GenBank/DDBJ databases">
        <authorList>
            <person name="Corre E."/>
            <person name="Pelletier E."/>
            <person name="Niang G."/>
            <person name="Scheremetjew M."/>
            <person name="Finn R."/>
            <person name="Kale V."/>
            <person name="Holt S."/>
            <person name="Cochrane G."/>
            <person name="Meng A."/>
            <person name="Brown T."/>
            <person name="Cohen L."/>
        </authorList>
    </citation>
    <scope>NUCLEOTIDE SEQUENCE</scope>
    <source>
        <strain evidence="11">RCC1693</strain>
    </source>
</reference>
<dbReference type="InterPro" id="IPR011116">
    <property type="entry name" value="SecA_Wing/Scaffold"/>
</dbReference>
<dbReference type="InterPro" id="IPR011130">
    <property type="entry name" value="SecA_preprotein_X-link_dom"/>
</dbReference>
<dbReference type="InterPro" id="IPR014018">
    <property type="entry name" value="SecA_motor_DEAD"/>
</dbReference>
<dbReference type="GO" id="GO:0017038">
    <property type="term" value="P:protein import"/>
    <property type="evidence" value="ECO:0007669"/>
    <property type="project" value="InterPro"/>
</dbReference>
<evidence type="ECO:0000256" key="8">
    <source>
        <dbReference type="ARBA" id="ARBA00023010"/>
    </source>
</evidence>
<dbReference type="Gene3D" id="3.40.50.300">
    <property type="entry name" value="P-loop containing nucleotide triphosphate hydrolases"/>
    <property type="match status" value="1"/>
</dbReference>
<dbReference type="InterPro" id="IPR020937">
    <property type="entry name" value="SecA_CS"/>
</dbReference>
<evidence type="ECO:0000256" key="2">
    <source>
        <dbReference type="ARBA" id="ARBA00007650"/>
    </source>
</evidence>
<dbReference type="InterPro" id="IPR036266">
    <property type="entry name" value="SecA_Wing/Scaffold_sf"/>
</dbReference>
<evidence type="ECO:0000256" key="1">
    <source>
        <dbReference type="ARBA" id="ARBA00004170"/>
    </source>
</evidence>
<accession>A0A7S2CRF3</accession>
<keyword evidence="3" id="KW-0813">Transport</keyword>
<dbReference type="InterPro" id="IPR027417">
    <property type="entry name" value="P-loop_NTPase"/>
</dbReference>
<keyword evidence="8" id="KW-0811">Translocation</keyword>
<dbReference type="Pfam" id="PF21090">
    <property type="entry name" value="P-loop_SecA"/>
    <property type="match status" value="1"/>
</dbReference>
<evidence type="ECO:0000256" key="6">
    <source>
        <dbReference type="ARBA" id="ARBA00022927"/>
    </source>
</evidence>
<dbReference type="GO" id="GO:0016020">
    <property type="term" value="C:membrane"/>
    <property type="evidence" value="ECO:0007669"/>
    <property type="project" value="UniProtKB-SubCell"/>
</dbReference>
<evidence type="ECO:0000256" key="7">
    <source>
        <dbReference type="ARBA" id="ARBA00022967"/>
    </source>
</evidence>
<dbReference type="EMBL" id="HBGT01024764">
    <property type="protein sequence ID" value="CAD9433002.1"/>
    <property type="molecule type" value="Transcribed_RNA"/>
</dbReference>
<evidence type="ECO:0000313" key="11">
    <source>
        <dbReference type="EMBL" id="CAD9433002.1"/>
    </source>
</evidence>
<evidence type="ECO:0000256" key="5">
    <source>
        <dbReference type="ARBA" id="ARBA00022840"/>
    </source>
</evidence>
<evidence type="ECO:0000256" key="4">
    <source>
        <dbReference type="ARBA" id="ARBA00022741"/>
    </source>
</evidence>
<dbReference type="InterPro" id="IPR036670">
    <property type="entry name" value="SecA_X-link_sf"/>
</dbReference>
<dbReference type="Pfam" id="PF01043">
    <property type="entry name" value="SecA_PP_bind"/>
    <property type="match status" value="1"/>
</dbReference>
<keyword evidence="4" id="KW-0547">Nucleotide-binding</keyword>
<keyword evidence="6" id="KW-0653">Protein transport</keyword>
<evidence type="ECO:0000256" key="9">
    <source>
        <dbReference type="ARBA" id="ARBA00023136"/>
    </source>
</evidence>
<dbReference type="SMART" id="SM00958">
    <property type="entry name" value="SecA_PP_bind"/>
    <property type="match status" value="1"/>
</dbReference>
<dbReference type="PROSITE" id="PS01312">
    <property type="entry name" value="SECA"/>
    <property type="match status" value="1"/>
</dbReference>
<dbReference type="PRINTS" id="PR00906">
    <property type="entry name" value="SECA"/>
</dbReference>
<comment type="subcellular location">
    <subcellularLocation>
        <location evidence="1">Membrane</location>
        <topology evidence="1">Peripheral membrane protein</topology>
    </subcellularLocation>
</comment>
<protein>
    <recommendedName>
        <fullName evidence="10">SecA family profile domain-containing protein</fullName>
    </recommendedName>
</protein>
<dbReference type="SMART" id="SM00957">
    <property type="entry name" value="SecA_DEAD"/>
    <property type="match status" value="1"/>
</dbReference>
<dbReference type="SUPFAM" id="SSF52540">
    <property type="entry name" value="P-loop containing nucleoside triphosphate hydrolases"/>
    <property type="match status" value="1"/>
</dbReference>
<organism evidence="11">
    <name type="scientific">Florenciella parvula</name>
    <dbReference type="NCBI Taxonomy" id="236787"/>
    <lineage>
        <taxon>Eukaryota</taxon>
        <taxon>Sar</taxon>
        <taxon>Stramenopiles</taxon>
        <taxon>Ochrophyta</taxon>
        <taxon>Dictyochophyceae</taxon>
        <taxon>Florenciellales</taxon>
        <taxon>Florenciella</taxon>
    </lineage>
</organism>
<dbReference type="Pfam" id="PF07516">
    <property type="entry name" value="SecA_SW"/>
    <property type="match status" value="1"/>
</dbReference>
<dbReference type="SUPFAM" id="SSF81767">
    <property type="entry name" value="Pre-protein crosslinking domain of SecA"/>
    <property type="match status" value="1"/>
</dbReference>
<evidence type="ECO:0000259" key="10">
    <source>
        <dbReference type="PROSITE" id="PS51196"/>
    </source>
</evidence>
<dbReference type="SUPFAM" id="SSF81886">
    <property type="entry name" value="Helical scaffold and wing domains of SecA"/>
    <property type="match status" value="1"/>
</dbReference>
<dbReference type="InterPro" id="IPR000185">
    <property type="entry name" value="SecA"/>
</dbReference>
<proteinExistence type="inferred from homology"/>
<dbReference type="GO" id="GO:0005524">
    <property type="term" value="F:ATP binding"/>
    <property type="evidence" value="ECO:0007669"/>
    <property type="project" value="UniProtKB-KW"/>
</dbReference>
<dbReference type="InterPro" id="IPR044722">
    <property type="entry name" value="SecA_SF2_C"/>
</dbReference>
<keyword evidence="9" id="KW-0472">Membrane</keyword>
<feature type="domain" description="SecA family profile" evidence="10">
    <location>
        <begin position="1"/>
        <end position="405"/>
    </location>
</feature>
<dbReference type="PROSITE" id="PS51196">
    <property type="entry name" value="SECA_MOTOR_DEAD"/>
    <property type="match status" value="1"/>
</dbReference>
<keyword evidence="7" id="KW-1278">Translocase</keyword>
<gene>
    <name evidence="11" type="ORF">FPAR1323_LOCUS12860</name>
</gene>
<dbReference type="CDD" id="cd18803">
    <property type="entry name" value="SF2_C_secA"/>
    <property type="match status" value="1"/>
</dbReference>
<comment type="similarity">
    <text evidence="2">Belongs to the SecA family.</text>
</comment>
<dbReference type="PANTHER" id="PTHR30612">
    <property type="entry name" value="SECA INNER MEMBRANE COMPONENT OF SEC PROTEIN SECRETION SYSTEM"/>
    <property type="match status" value="1"/>
</dbReference>
<dbReference type="PANTHER" id="PTHR30612:SF0">
    <property type="entry name" value="CHLOROPLAST PROTEIN-TRANSPORTING ATPASE"/>
    <property type="match status" value="1"/>
</dbReference>
<dbReference type="Gene3D" id="3.90.1440.10">
    <property type="entry name" value="SecA, preprotein cross-linking domain"/>
    <property type="match status" value="1"/>
</dbReference>